<feature type="domain" description="Cytochrome oxidase subunit II copper A binding" evidence="13">
    <location>
        <begin position="156"/>
        <end position="268"/>
    </location>
</feature>
<keyword evidence="5" id="KW-0679">Respiratory chain</keyword>
<dbReference type="PROSITE" id="PS50999">
    <property type="entry name" value="COX2_TM"/>
    <property type="match status" value="1"/>
</dbReference>
<evidence type="ECO:0000256" key="2">
    <source>
        <dbReference type="ARBA" id="ARBA00007866"/>
    </source>
</evidence>
<dbReference type="PANTHER" id="PTHR22888">
    <property type="entry name" value="CYTOCHROME C OXIDASE, SUBUNIT II"/>
    <property type="match status" value="1"/>
</dbReference>
<proteinExistence type="inferred from homology"/>
<feature type="transmembrane region" description="Helical" evidence="12">
    <location>
        <begin position="66"/>
        <end position="87"/>
    </location>
</feature>
<evidence type="ECO:0000256" key="1">
    <source>
        <dbReference type="ARBA" id="ARBA00004651"/>
    </source>
</evidence>
<keyword evidence="7" id="KW-0732">Signal</keyword>
<dbReference type="GO" id="GO:0004129">
    <property type="term" value="F:cytochrome-c oxidase activity"/>
    <property type="evidence" value="ECO:0007669"/>
    <property type="project" value="InterPro"/>
</dbReference>
<dbReference type="InterPro" id="IPR008972">
    <property type="entry name" value="Cupredoxin"/>
</dbReference>
<keyword evidence="10" id="KW-0560">Oxidoreductase</keyword>
<evidence type="ECO:0000259" key="13">
    <source>
        <dbReference type="PROSITE" id="PS50857"/>
    </source>
</evidence>
<evidence type="ECO:0000313" key="15">
    <source>
        <dbReference type="EMBL" id="MDX5932886.1"/>
    </source>
</evidence>
<comment type="caution">
    <text evidence="15">The sequence shown here is derived from an EMBL/GenBank/DDBJ whole genome shotgun (WGS) entry which is preliminary data.</text>
</comment>
<evidence type="ECO:0000256" key="3">
    <source>
        <dbReference type="ARBA" id="ARBA00022448"/>
    </source>
</evidence>
<dbReference type="CDD" id="cd04212">
    <property type="entry name" value="CuRO_UO_II"/>
    <property type="match status" value="1"/>
</dbReference>
<dbReference type="GO" id="GO:0005886">
    <property type="term" value="C:plasma membrane"/>
    <property type="evidence" value="ECO:0007669"/>
    <property type="project" value="UniProtKB-SubCell"/>
</dbReference>
<evidence type="ECO:0000256" key="7">
    <source>
        <dbReference type="ARBA" id="ARBA00022729"/>
    </source>
</evidence>
<dbReference type="GO" id="GO:0005507">
    <property type="term" value="F:copper ion binding"/>
    <property type="evidence" value="ECO:0007669"/>
    <property type="project" value="InterPro"/>
</dbReference>
<dbReference type="PROSITE" id="PS50857">
    <property type="entry name" value="COX2_CUA"/>
    <property type="match status" value="1"/>
</dbReference>
<dbReference type="RefSeq" id="WP_319615737.1">
    <property type="nucleotide sequence ID" value="NZ_JAWXYB010000018.1"/>
</dbReference>
<reference evidence="15 16" key="1">
    <citation type="submission" date="2023-11" db="EMBL/GenBank/DDBJ databases">
        <title>MicrobeMod: A computational toolkit for identifying prokaryotic methylation and restriction-modification with nanopore sequencing.</title>
        <authorList>
            <person name="Crits-Christoph A."/>
            <person name="Kang S.C."/>
            <person name="Lee H."/>
            <person name="Ostrov N."/>
        </authorList>
    </citation>
    <scope>NUCLEOTIDE SEQUENCE [LARGE SCALE GENOMIC DNA]</scope>
    <source>
        <strain evidence="15 16">DSMZ 700</strain>
    </source>
</reference>
<keyword evidence="8" id="KW-0249">Electron transport</keyword>
<dbReference type="Gene3D" id="1.10.287.90">
    <property type="match status" value="1"/>
</dbReference>
<dbReference type="PANTHER" id="PTHR22888:SF18">
    <property type="entry name" value="CYTOCHROME BO(3) UBIQUINOL OXIDASE SUBUNIT 2"/>
    <property type="match status" value="1"/>
</dbReference>
<feature type="transmembrane region" description="Helical" evidence="12">
    <location>
        <begin position="107"/>
        <end position="125"/>
    </location>
</feature>
<evidence type="ECO:0000256" key="5">
    <source>
        <dbReference type="ARBA" id="ARBA00022660"/>
    </source>
</evidence>
<keyword evidence="16" id="KW-1185">Reference proteome</keyword>
<evidence type="ECO:0000256" key="11">
    <source>
        <dbReference type="ARBA" id="ARBA00023136"/>
    </source>
</evidence>
<dbReference type="InterPro" id="IPR036257">
    <property type="entry name" value="Cyt_c_oxidase_su2_TM_sf"/>
</dbReference>
<evidence type="ECO:0000256" key="4">
    <source>
        <dbReference type="ARBA" id="ARBA00022475"/>
    </source>
</evidence>
<sequence length="348" mass="39119">MNARLDLPAQPEAKAQPARANWRRWMGRAPMGLALLLGGCSDTHIRLFDPVGTIARAEWRFTVIDVLIMLCIILPTLIFILIAMWRYRASRQAKYDPEFTHSVRLELLMWGIPLIAVIALGYFSWQGVFGVNPYNPTILNRKTSAANPPPGGAVAVHPLIINVVATDWQWLFIYPKQKIATLNTVYVPTGRTVEFRLTATDVVNDFYIPQLIGMIDVMPGMRTKDVMRVDHPGKWIGFSADISGAGMSWMQFPTHAVSAADFKTWVAKVKGGTSRLSYAAFEKLARPTVNITHHHAIYADVEPHLFRHVITAAMDGKTYRTPIFLTKDMLRNKRDHAGYLTAYASQKS</sequence>
<keyword evidence="9 12" id="KW-1133">Transmembrane helix</keyword>
<keyword evidence="11 12" id="KW-0472">Membrane</keyword>
<organism evidence="15 16">
    <name type="scientific">Acidiphilium acidophilum</name>
    <name type="common">Thiobacillus acidophilus</name>
    <dbReference type="NCBI Taxonomy" id="76588"/>
    <lineage>
        <taxon>Bacteria</taxon>
        <taxon>Pseudomonadati</taxon>
        <taxon>Pseudomonadota</taxon>
        <taxon>Alphaproteobacteria</taxon>
        <taxon>Acetobacterales</taxon>
        <taxon>Acidocellaceae</taxon>
        <taxon>Acidiphilium</taxon>
    </lineage>
</organism>
<evidence type="ECO:0000256" key="10">
    <source>
        <dbReference type="ARBA" id="ARBA00023002"/>
    </source>
</evidence>
<dbReference type="SUPFAM" id="SSF81464">
    <property type="entry name" value="Cytochrome c oxidase subunit II-like, transmembrane region"/>
    <property type="match status" value="1"/>
</dbReference>
<dbReference type="GO" id="GO:0009486">
    <property type="term" value="F:cytochrome bo3 ubiquinol oxidase activity"/>
    <property type="evidence" value="ECO:0007669"/>
    <property type="project" value="InterPro"/>
</dbReference>
<dbReference type="InterPro" id="IPR034227">
    <property type="entry name" value="CuRO_UO_II"/>
</dbReference>
<keyword evidence="6 12" id="KW-0812">Transmembrane</keyword>
<dbReference type="InterPro" id="IPR045187">
    <property type="entry name" value="CcO_II"/>
</dbReference>
<evidence type="ECO:0000313" key="16">
    <source>
        <dbReference type="Proteomes" id="UP001279553"/>
    </source>
</evidence>
<keyword evidence="4" id="KW-1003">Cell membrane</keyword>
<comment type="similarity">
    <text evidence="2">Belongs to the cytochrome c oxidase subunit 2 family.</text>
</comment>
<evidence type="ECO:0000256" key="12">
    <source>
        <dbReference type="SAM" id="Phobius"/>
    </source>
</evidence>
<dbReference type="EMBL" id="JAWXYB010000018">
    <property type="protein sequence ID" value="MDX5932886.1"/>
    <property type="molecule type" value="Genomic_DNA"/>
</dbReference>
<comment type="subcellular location">
    <subcellularLocation>
        <location evidence="1">Cell membrane</location>
        <topology evidence="1">Multi-pass membrane protein</topology>
    </subcellularLocation>
</comment>
<evidence type="ECO:0000256" key="9">
    <source>
        <dbReference type="ARBA" id="ARBA00022989"/>
    </source>
</evidence>
<keyword evidence="3" id="KW-0813">Transport</keyword>
<dbReference type="Pfam" id="PF00116">
    <property type="entry name" value="COX2"/>
    <property type="match status" value="1"/>
</dbReference>
<gene>
    <name evidence="15" type="ORF">SIL87_19210</name>
</gene>
<evidence type="ECO:0000256" key="6">
    <source>
        <dbReference type="ARBA" id="ARBA00022692"/>
    </source>
</evidence>
<dbReference type="Gene3D" id="2.60.40.420">
    <property type="entry name" value="Cupredoxins - blue copper proteins"/>
    <property type="match status" value="1"/>
</dbReference>
<name>A0AAW9DVI5_ACIAO</name>
<dbReference type="GO" id="GO:0042773">
    <property type="term" value="P:ATP synthesis coupled electron transport"/>
    <property type="evidence" value="ECO:0007669"/>
    <property type="project" value="TreeGrafter"/>
</dbReference>
<protein>
    <submittedName>
        <fullName evidence="15">COX aromatic rich motif-containing protein</fullName>
    </submittedName>
</protein>
<evidence type="ECO:0000259" key="14">
    <source>
        <dbReference type="PROSITE" id="PS50999"/>
    </source>
</evidence>
<dbReference type="AlphaFoldDB" id="A0AAW9DVI5"/>
<feature type="domain" description="Cytochrome oxidase subunit II transmembrane region profile" evidence="14">
    <location>
        <begin position="39"/>
        <end position="135"/>
    </location>
</feature>
<dbReference type="Proteomes" id="UP001279553">
    <property type="component" value="Unassembled WGS sequence"/>
</dbReference>
<evidence type="ECO:0000256" key="8">
    <source>
        <dbReference type="ARBA" id="ARBA00022982"/>
    </source>
</evidence>
<dbReference type="InterPro" id="IPR011759">
    <property type="entry name" value="Cyt_c_oxidase_su2_TM_dom"/>
</dbReference>
<dbReference type="SUPFAM" id="SSF49503">
    <property type="entry name" value="Cupredoxins"/>
    <property type="match status" value="1"/>
</dbReference>
<dbReference type="InterPro" id="IPR002429">
    <property type="entry name" value="CcO_II-like_C"/>
</dbReference>
<accession>A0AAW9DVI5</accession>